<dbReference type="Proteomes" id="UP001152795">
    <property type="component" value="Unassembled WGS sequence"/>
</dbReference>
<keyword evidence="4" id="KW-1185">Reference proteome</keyword>
<protein>
    <submittedName>
        <fullName evidence="3">G2 M phase-specific E3 ubiquitin- ligase</fullName>
    </submittedName>
</protein>
<keyword evidence="3" id="KW-0436">Ligase</keyword>
<dbReference type="InterPro" id="IPR000569">
    <property type="entry name" value="HECT_dom"/>
</dbReference>
<reference evidence="3" key="1">
    <citation type="submission" date="2020-04" db="EMBL/GenBank/DDBJ databases">
        <authorList>
            <person name="Alioto T."/>
            <person name="Alioto T."/>
            <person name="Gomez Garrido J."/>
        </authorList>
    </citation>
    <scope>NUCLEOTIDE SEQUENCE</scope>
    <source>
        <strain evidence="3">A484AB</strain>
    </source>
</reference>
<dbReference type="GO" id="GO:0004842">
    <property type="term" value="F:ubiquitin-protein transferase activity"/>
    <property type="evidence" value="ECO:0007669"/>
    <property type="project" value="InterPro"/>
</dbReference>
<dbReference type="OrthoDB" id="2384350at2759"/>
<dbReference type="AlphaFoldDB" id="A0A7D9IAP3"/>
<evidence type="ECO:0000313" key="3">
    <source>
        <dbReference type="EMBL" id="CAB4005745.1"/>
    </source>
</evidence>
<feature type="region of interest" description="Disordered" evidence="2">
    <location>
        <begin position="62"/>
        <end position="90"/>
    </location>
</feature>
<organism evidence="3 4">
    <name type="scientific">Paramuricea clavata</name>
    <name type="common">Red gorgonian</name>
    <name type="synonym">Violescent sea-whip</name>
    <dbReference type="NCBI Taxonomy" id="317549"/>
    <lineage>
        <taxon>Eukaryota</taxon>
        <taxon>Metazoa</taxon>
        <taxon>Cnidaria</taxon>
        <taxon>Anthozoa</taxon>
        <taxon>Octocorallia</taxon>
        <taxon>Malacalcyonacea</taxon>
        <taxon>Plexauridae</taxon>
        <taxon>Paramuricea</taxon>
    </lineage>
</organism>
<dbReference type="EMBL" id="CACRXK020005302">
    <property type="protein sequence ID" value="CAB4005745.1"/>
    <property type="molecule type" value="Genomic_DNA"/>
</dbReference>
<comment type="caution">
    <text evidence="3">The sequence shown here is derived from an EMBL/GenBank/DDBJ whole genome shotgun (WGS) entry which is preliminary data.</text>
</comment>
<keyword evidence="1" id="KW-0833">Ubl conjugation pathway</keyword>
<evidence type="ECO:0000256" key="2">
    <source>
        <dbReference type="SAM" id="MobiDB-lite"/>
    </source>
</evidence>
<proteinExistence type="predicted"/>
<dbReference type="GO" id="GO:0016874">
    <property type="term" value="F:ligase activity"/>
    <property type="evidence" value="ECO:0007669"/>
    <property type="project" value="UniProtKB-KW"/>
</dbReference>
<dbReference type="InterPro" id="IPR035983">
    <property type="entry name" value="Hect_E3_ubiquitin_ligase"/>
</dbReference>
<evidence type="ECO:0000313" key="4">
    <source>
        <dbReference type="Proteomes" id="UP001152795"/>
    </source>
</evidence>
<evidence type="ECO:0000256" key="1">
    <source>
        <dbReference type="ARBA" id="ARBA00022786"/>
    </source>
</evidence>
<feature type="compositionally biased region" description="Basic and acidic residues" evidence="2">
    <location>
        <begin position="81"/>
        <end position="90"/>
    </location>
</feature>
<dbReference type="SUPFAM" id="SSF56204">
    <property type="entry name" value="Hect, E3 ligase catalytic domain"/>
    <property type="match status" value="1"/>
</dbReference>
<accession>A0A7D9IAP3</accession>
<sequence>MAAAMLSSSDAEQLRCFGTGRIYVRPLQISIPLAVGVDTSLQHEECLTCHLSIPVSEMRQHCEDSHGSNSVDEQDSNEENYTVHDSHLDMDEGDITVAPLERSSDLNQQDENSSAEVVPSTSATDVFEANEQPEVVIIDQPAVVEQRSDDAVAGCEHDYQDQFRDPTSEMLRYIKENLCVENKEDGEGGYFLHDNVMARTNQFYVGDGIIFGYSLLQGGPLPCFLSEKQLQALFVSETGRRGSITLENILKFATAGENEPVLGYGVEPTIEFVATDSAFPTANTCVNKLTLVIGEKLPTDQERMFSIFDLSFVNAHFGLV</sequence>
<dbReference type="PROSITE" id="PS50237">
    <property type="entry name" value="HECT"/>
    <property type="match status" value="1"/>
</dbReference>
<gene>
    <name evidence="3" type="ORF">PACLA_8A020379</name>
</gene>
<name>A0A7D9IAP3_PARCT</name>